<name>A0ACC2JNN1_9PEZI</name>
<gene>
    <name evidence="1" type="ORF">O1611_g4568</name>
</gene>
<proteinExistence type="predicted"/>
<dbReference type="Proteomes" id="UP001153332">
    <property type="component" value="Unassembled WGS sequence"/>
</dbReference>
<dbReference type="EMBL" id="JAPUUL010000876">
    <property type="protein sequence ID" value="KAJ8129061.1"/>
    <property type="molecule type" value="Genomic_DNA"/>
</dbReference>
<protein>
    <submittedName>
        <fullName evidence="1">Uncharacterized protein</fullName>
    </submittedName>
</protein>
<keyword evidence="2" id="KW-1185">Reference proteome</keyword>
<comment type="caution">
    <text evidence="1">The sequence shown here is derived from an EMBL/GenBank/DDBJ whole genome shotgun (WGS) entry which is preliminary data.</text>
</comment>
<accession>A0ACC2JNN1</accession>
<evidence type="ECO:0000313" key="1">
    <source>
        <dbReference type="EMBL" id="KAJ8129061.1"/>
    </source>
</evidence>
<organism evidence="1 2">
    <name type="scientific">Lasiodiplodia mahajangana</name>
    <dbReference type="NCBI Taxonomy" id="1108764"/>
    <lineage>
        <taxon>Eukaryota</taxon>
        <taxon>Fungi</taxon>
        <taxon>Dikarya</taxon>
        <taxon>Ascomycota</taxon>
        <taxon>Pezizomycotina</taxon>
        <taxon>Dothideomycetes</taxon>
        <taxon>Dothideomycetes incertae sedis</taxon>
        <taxon>Botryosphaeriales</taxon>
        <taxon>Botryosphaeriaceae</taxon>
        <taxon>Lasiodiplodia</taxon>
    </lineage>
</organism>
<reference evidence="1" key="1">
    <citation type="submission" date="2022-12" db="EMBL/GenBank/DDBJ databases">
        <title>Genome Sequence of Lasiodiplodia mahajangana.</title>
        <authorList>
            <person name="Buettner E."/>
        </authorList>
    </citation>
    <scope>NUCLEOTIDE SEQUENCE</scope>
    <source>
        <strain evidence="1">VT137</strain>
    </source>
</reference>
<sequence length="142" mass="15419">MGLYNWLNDLSDIKDAFGAAHGRIDDQRLSNNLDCMDPPLDSPTLSTEHASAFGGSPVFDYNPTGATEECDIYLPHDSVTQARMKRQPVEAVNDDRISLCSVAESLHDVRSHEGGGVSTGVEPGEDYREASATTAPYYAAWP</sequence>
<evidence type="ECO:0000313" key="2">
    <source>
        <dbReference type="Proteomes" id="UP001153332"/>
    </source>
</evidence>